<feature type="compositionally biased region" description="Gly residues" evidence="3">
    <location>
        <begin position="92"/>
        <end position="115"/>
    </location>
</feature>
<dbReference type="RefSeq" id="XP_023632454.1">
    <property type="nucleotide sequence ID" value="XM_023776686.1"/>
</dbReference>
<dbReference type="CDD" id="cd23508">
    <property type="entry name" value="hydrophobin_II"/>
    <property type="match status" value="1"/>
</dbReference>
<dbReference type="STRING" id="112498.A0A2D3VLQ5"/>
<organism evidence="5 6">
    <name type="scientific">Ramularia collo-cygni</name>
    <dbReference type="NCBI Taxonomy" id="112498"/>
    <lineage>
        <taxon>Eukaryota</taxon>
        <taxon>Fungi</taxon>
        <taxon>Dikarya</taxon>
        <taxon>Ascomycota</taxon>
        <taxon>Pezizomycotina</taxon>
        <taxon>Dothideomycetes</taxon>
        <taxon>Dothideomycetidae</taxon>
        <taxon>Mycosphaerellales</taxon>
        <taxon>Mycosphaerellaceae</taxon>
        <taxon>Ramularia</taxon>
    </lineage>
</organism>
<evidence type="ECO:0000256" key="4">
    <source>
        <dbReference type="SAM" id="SignalP"/>
    </source>
</evidence>
<accession>A0A2D3VLQ5</accession>
<protein>
    <recommendedName>
        <fullName evidence="7">Trihydrophobin</fullName>
    </recommendedName>
</protein>
<feature type="compositionally biased region" description="Gly residues" evidence="3">
    <location>
        <begin position="29"/>
        <end position="85"/>
    </location>
</feature>
<keyword evidence="4" id="KW-0732">Signal</keyword>
<dbReference type="Proteomes" id="UP000225277">
    <property type="component" value="Unassembled WGS sequence"/>
</dbReference>
<dbReference type="AlphaFoldDB" id="A0A2D3VLQ5"/>
<evidence type="ECO:0000256" key="1">
    <source>
        <dbReference type="ARBA" id="ARBA00009576"/>
    </source>
</evidence>
<feature type="chain" id="PRO_5013729992" description="Trihydrophobin" evidence="4">
    <location>
        <begin position="20"/>
        <end position="195"/>
    </location>
</feature>
<dbReference type="SUPFAM" id="SSF101751">
    <property type="entry name" value="Hydrophobin II, HfbII"/>
    <property type="match status" value="1"/>
</dbReference>
<evidence type="ECO:0000256" key="2">
    <source>
        <dbReference type="ARBA" id="ARBA00023157"/>
    </source>
</evidence>
<dbReference type="PANTHER" id="PTHR42341:SF1">
    <property type="entry name" value="HYDROPHOBIN"/>
    <property type="match status" value="1"/>
</dbReference>
<keyword evidence="6" id="KW-1185">Reference proteome</keyword>
<comment type="similarity">
    <text evidence="1">Belongs to the cerato-ulmin hydrophobin family.</text>
</comment>
<feature type="signal peptide" evidence="4">
    <location>
        <begin position="1"/>
        <end position="19"/>
    </location>
</feature>
<evidence type="ECO:0000256" key="3">
    <source>
        <dbReference type="SAM" id="MobiDB-lite"/>
    </source>
</evidence>
<reference evidence="5 6" key="1">
    <citation type="submission" date="2016-03" db="EMBL/GenBank/DDBJ databases">
        <authorList>
            <person name="Ploux O."/>
        </authorList>
    </citation>
    <scope>NUCLEOTIDE SEQUENCE [LARGE SCALE GENOMIC DNA]</scope>
    <source>
        <strain evidence="5 6">URUG2</strain>
    </source>
</reference>
<dbReference type="InterPro" id="IPR010636">
    <property type="entry name" value="Class_II_hydrophobin"/>
</dbReference>
<evidence type="ECO:0000313" key="5">
    <source>
        <dbReference type="EMBL" id="CZT25796.1"/>
    </source>
</evidence>
<dbReference type="GeneID" id="35606483"/>
<dbReference type="EMBL" id="FJUY01000031">
    <property type="protein sequence ID" value="CZT25796.1"/>
    <property type="molecule type" value="Genomic_DNA"/>
</dbReference>
<proteinExistence type="inferred from homology"/>
<dbReference type="Pfam" id="PF06766">
    <property type="entry name" value="Hydrophobin_2"/>
    <property type="match status" value="1"/>
</dbReference>
<dbReference type="GO" id="GO:0005576">
    <property type="term" value="C:extracellular region"/>
    <property type="evidence" value="ECO:0007669"/>
    <property type="project" value="InterPro"/>
</dbReference>
<evidence type="ECO:0008006" key="7">
    <source>
        <dbReference type="Google" id="ProtNLM"/>
    </source>
</evidence>
<dbReference type="InterPro" id="IPR036686">
    <property type="entry name" value="Class_II_Hydrophobin_sf"/>
</dbReference>
<dbReference type="Gene3D" id="3.20.120.10">
    <property type="entry name" value="Hydrophobin"/>
    <property type="match status" value="1"/>
</dbReference>
<name>A0A2D3VLQ5_9PEZI</name>
<gene>
    <name evidence="5" type="ORF">RCC_11465</name>
</gene>
<feature type="region of interest" description="Disordered" evidence="3">
    <location>
        <begin position="29"/>
        <end position="115"/>
    </location>
</feature>
<sequence length="195" mass="17901">MQFTSVFTMLLAGAAFTIAAPGNPTYGGASGGSQGGMSPGGQGGMGGGSGSGGSGSGGPSAGGSGSGGSGMGAGSYQGGMGGSGGSEKSPMGGSGGSGSQMGGSGGSGGSGNQGRSGGQPYFCGKVNGLQGSPQCCQTNVLGVASLTCSPPSSSMFTQQEFSKDCAKNGRVASCCVLPAAGLGVACQDLNGNMLS</sequence>
<keyword evidence="2" id="KW-1015">Disulfide bond</keyword>
<dbReference type="PANTHER" id="PTHR42341">
    <property type="entry name" value="HYDROPHOBIN"/>
    <property type="match status" value="1"/>
</dbReference>
<dbReference type="OrthoDB" id="4500971at2759"/>
<evidence type="ECO:0000313" key="6">
    <source>
        <dbReference type="Proteomes" id="UP000225277"/>
    </source>
</evidence>